<dbReference type="EMBL" id="QSQT01000041">
    <property type="protein sequence ID" value="RGK51598.1"/>
    <property type="molecule type" value="Genomic_DNA"/>
</dbReference>
<protein>
    <submittedName>
        <fullName evidence="5">DUF2958 domain-containing protein</fullName>
    </submittedName>
</protein>
<feature type="domain" description="Helicase C-terminal" evidence="4">
    <location>
        <begin position="1611"/>
        <end position="1770"/>
    </location>
</feature>
<dbReference type="PANTHER" id="PTHR41313:SF1">
    <property type="entry name" value="DNA METHYLASE ADENINE-SPECIFIC DOMAIN-CONTAINING PROTEIN"/>
    <property type="match status" value="1"/>
</dbReference>
<name>A0A3E4MPA6_9BACT</name>
<feature type="coiled-coil region" evidence="2">
    <location>
        <begin position="1968"/>
        <end position="2026"/>
    </location>
</feature>
<accession>A0A3E4MPA6</accession>
<evidence type="ECO:0000259" key="4">
    <source>
        <dbReference type="PROSITE" id="PS51194"/>
    </source>
</evidence>
<evidence type="ECO:0000313" key="6">
    <source>
        <dbReference type="Proteomes" id="UP000260862"/>
    </source>
</evidence>
<dbReference type="SUPFAM" id="SSF53335">
    <property type="entry name" value="S-adenosyl-L-methionine-dependent methyltransferases"/>
    <property type="match status" value="1"/>
</dbReference>
<keyword evidence="6" id="KW-1185">Reference proteome</keyword>
<keyword evidence="2" id="KW-0175">Coiled coil</keyword>
<dbReference type="InterPro" id="IPR027417">
    <property type="entry name" value="P-loop_NTPase"/>
</dbReference>
<dbReference type="PROSITE" id="PS51194">
    <property type="entry name" value="HELICASE_CTER"/>
    <property type="match status" value="1"/>
</dbReference>
<dbReference type="Pfam" id="PF00271">
    <property type="entry name" value="Helicase_C"/>
    <property type="match status" value="1"/>
</dbReference>
<sequence length="2061" mass="234058">MSYNKKVVLRNNIEAIRTVLLLEAEKRIPSKEEREILGRYNGFGGLKCVLNPASTLADRSRWAKSELELFPMVQELQQVIKEGAANPVQAKLLMDSIKSSVLTSFYTDTRVTDTIASSFADNGIRFETFLDPSVGMGSFINSFGKNAEERFCFEKDLLTGMIMKALNSTGKVFLHNRGFEEISPELMNRFDCISSNIPFGNYVVYDRAYSKSKEEAKVLSTRAIHNYFFVKGLDTLREGGILAFITSQGLLDSPSNKPVREYLMNNSSLISAIRLPENLFTENAGTEVGSDLIVLQKNTGKGIVSEQERLFIETVDVPDPDNSDKVLFTHNAMFATESMENCVATSRKLSTNPYGKKCMVYNHEGGIEGICSDLKLKLDRDISNELSKGLFYGDDDYVEKLQGEMEAKQAFTYMPKEIADKIPALYETDGGLIGDKVAYIRYFMPFGAYTCYVLEADKKTGDLFTLTTMGYGWELGYASLHEIEEVEVRGVRIERDIHFEPAKLHEIQELKEYVGNRYTPEVVDAVAEEIKEPVQLSVKAIGDAMRAYESMAKVDGNTEAILQEAAKHGYITILSGSQAHWLDEGLERACRELEGMSLREWRKENMDPSVYAYMYKKEIEEEERQKSTKIEKAPVGVPVLTLFDLYESARTDIESPREMDGQTVYFDDEHHPISVMVEDEDYNLPDKAIQAWAEEVERFNQEIKASTPKVTPAPSEKKRAGKKQTGKQKAGQIKGNNRPGRTKKVQTNNVQLDLFSELLIDDGKRNIIPPKVESKPIIDTTPRPYTTMMSSHLKDGSIVRQGTQLGFLSNTSFGNPTFNPLDLPIGQLTKLGKYIDLRDCYHRLYDNESETRTEDKEERSKLNRLYDDFVGFYGFLNTKKNLDVLKMDPGSTEILFLERSREGQFIKADIFDHPVSFQVNEVKTVTTSLEGLAASLNKYGDVNLPYICSLLPDKEEDEIISDLDGRIYYNPLEGGYEIADRFISGNVVEKAEQVEWWLENHPGNEEAKKSLEALKAAVPTPISFGELDFNFGERWIPAKVYEKFACEFFETDVSVRFAASADEYSVKCSSKNGNINHKYAVKGEFKTYDGINLMKHALHNTIPDITKSKTVVDFNGNETEIKVRDGAAIQLANTKIEEIRNGFTDWLQSQPDGFKNRLAEKYNRLFNCFVRPNYDGSHQEFPQLDLKGLGFPDLYKSQKDAIWMLKVNNGGICDHQVGAGKTVIMCCAAYEMKRLGIVNKPMIIGLKANVFDIANTFRKAYPNARVLYPGKNDFTPQNRQRIFNDIKNNDWDCIILTHEQFGMIPQSLDIQQAILQKELDSVEENLQVLIEQGKEVSRAMLKGVEKRKMNLEAKLKSIADDIASRKDDVVDFKRMGIDHLFVDESHKFKNLMFNTRHDRVAGLGNSNGSLRALNMLFAIRTIQERTGKDLGATFLSGTTISNSLTELYLLFKYLRPQALEKQNINSFDAWAAVFAKKTTDYEFSVTNEIVQKERFRHFIKVPELAAFYAEICDYRTAKDIGIDRPEKNEILHNIPPTPVQEEFIKKLVEFARTGDATLLGREPLSQKEENAKMLIATDYARKMSLDMRMIDPSYEDHVDNKASHCAKMISEYYKKFDFVKGTQFVFSDLGTYKPGEWSVYSEIKRKLVEDYGIPSSEVRFIQECKTEQAKKAMIEGMNKGTIRVLFGSTEMLGTGVNAQERAVAVHHLDTPWVPSALEQRDGRAVRKGNWVAKQHADNKVDVIVYAVEKSLDSYKFNLLHNKQLFINQLKTNSLGKRTIDEGGMDEQNGLNFSEYVAILSGNTDLLEKAKLEKKITALESERKSFAKERDEAKFRLNTIDKSIDFHTRQANEAKADMEQFNRLARKDSDGNLLNDLKLNGIESQDVKVLAAKLQEISNKARTNGEYHQIGEIYGFQVVVKSEASQKDMFDFVDNRFMVKGMGNIYYTHNNGHLANDPKLACMNFLSALEKIPKVIENHERELEKVKRDVETYKAIASGEWKKEGELRKLKSELSELDRKISLTINKNKDDGDKEQVVKTDTSGEVYNRIDKGNDGVKVKLR</sequence>
<dbReference type="RefSeq" id="WP_117674011.1">
    <property type="nucleotide sequence ID" value="NZ_CABOGR010000041.1"/>
</dbReference>
<dbReference type="Gene3D" id="3.40.50.150">
    <property type="entry name" value="Vaccinia Virus protein VP39"/>
    <property type="match status" value="1"/>
</dbReference>
<dbReference type="Pfam" id="PF11171">
    <property type="entry name" value="DUF2958"/>
    <property type="match status" value="1"/>
</dbReference>
<dbReference type="Proteomes" id="UP000260862">
    <property type="component" value="Unassembled WGS sequence"/>
</dbReference>
<dbReference type="PANTHER" id="PTHR41313">
    <property type="entry name" value="ADENINE-SPECIFIC METHYLTRANSFERASE"/>
    <property type="match status" value="1"/>
</dbReference>
<feature type="region of interest" description="Disordered" evidence="3">
    <location>
        <begin position="703"/>
        <end position="743"/>
    </location>
</feature>
<reference evidence="5 6" key="1">
    <citation type="submission" date="2018-08" db="EMBL/GenBank/DDBJ databases">
        <title>A genome reference for cultivated species of the human gut microbiota.</title>
        <authorList>
            <person name="Zou Y."/>
            <person name="Xue W."/>
            <person name="Luo G."/>
        </authorList>
    </citation>
    <scope>NUCLEOTIDE SEQUENCE [LARGE SCALE GENOMIC DNA]</scope>
    <source>
        <strain evidence="5 6">TF10-3AC</strain>
    </source>
</reference>
<evidence type="ECO:0000256" key="1">
    <source>
        <dbReference type="ARBA" id="ARBA00006594"/>
    </source>
</evidence>
<evidence type="ECO:0000256" key="3">
    <source>
        <dbReference type="SAM" id="MobiDB-lite"/>
    </source>
</evidence>
<comment type="similarity">
    <text evidence="1">Belongs to the N(4)/N(6)-methyltransferase family.</text>
</comment>
<proteinExistence type="inferred from homology"/>
<evidence type="ECO:0000256" key="2">
    <source>
        <dbReference type="SAM" id="Coils"/>
    </source>
</evidence>
<dbReference type="InterPro" id="IPR001650">
    <property type="entry name" value="Helicase_C-like"/>
</dbReference>
<gene>
    <name evidence="5" type="ORF">DXD04_15095</name>
</gene>
<dbReference type="InterPro" id="IPR029063">
    <property type="entry name" value="SAM-dependent_MTases_sf"/>
</dbReference>
<dbReference type="Pfam" id="PF02384">
    <property type="entry name" value="N6_Mtase"/>
    <property type="match status" value="1"/>
</dbReference>
<dbReference type="InterPro" id="IPR003356">
    <property type="entry name" value="DNA_methylase_A-5"/>
</dbReference>
<dbReference type="Gene3D" id="3.40.50.300">
    <property type="entry name" value="P-loop containing nucleotide triphosphate hydrolases"/>
    <property type="match status" value="2"/>
</dbReference>
<dbReference type="GO" id="GO:0008170">
    <property type="term" value="F:N-methyltransferase activity"/>
    <property type="evidence" value="ECO:0007669"/>
    <property type="project" value="InterPro"/>
</dbReference>
<dbReference type="PRINTS" id="PR00507">
    <property type="entry name" value="N12N6MTFRASE"/>
</dbReference>
<dbReference type="SUPFAM" id="SSF52540">
    <property type="entry name" value="P-loop containing nucleoside triphosphate hydrolases"/>
    <property type="match status" value="2"/>
</dbReference>
<evidence type="ECO:0000313" key="5">
    <source>
        <dbReference type="EMBL" id="RGK51598.1"/>
    </source>
</evidence>
<dbReference type="InterPro" id="IPR052933">
    <property type="entry name" value="DNA_Protect_Modify"/>
</dbReference>
<feature type="coiled-coil region" evidence="2">
    <location>
        <begin position="1312"/>
        <end position="1361"/>
    </location>
</feature>
<dbReference type="GO" id="GO:0003677">
    <property type="term" value="F:DNA binding"/>
    <property type="evidence" value="ECO:0007669"/>
    <property type="project" value="InterPro"/>
</dbReference>
<organism evidence="5 6">
    <name type="scientific">Phocaeicola plebeius</name>
    <dbReference type="NCBI Taxonomy" id="310297"/>
    <lineage>
        <taxon>Bacteria</taxon>
        <taxon>Pseudomonadati</taxon>
        <taxon>Bacteroidota</taxon>
        <taxon>Bacteroidia</taxon>
        <taxon>Bacteroidales</taxon>
        <taxon>Bacteroidaceae</taxon>
        <taxon>Phocaeicola</taxon>
    </lineage>
</organism>
<feature type="coiled-coil region" evidence="2">
    <location>
        <begin position="1808"/>
        <end position="1863"/>
    </location>
</feature>
<dbReference type="InterPro" id="IPR021341">
    <property type="entry name" value="DUF2958"/>
</dbReference>
<comment type="caution">
    <text evidence="5">The sequence shown here is derived from an EMBL/GenBank/DDBJ whole genome shotgun (WGS) entry which is preliminary data.</text>
</comment>